<dbReference type="Gene3D" id="3.10.129.10">
    <property type="entry name" value="Hotdog Thioesterase"/>
    <property type="match status" value="2"/>
</dbReference>
<accession>A0A437MGN4</accession>
<dbReference type="PANTHER" id="PTHR13078">
    <property type="entry name" value="PEROXISOMAL MULTIFUNCTIONAL ENZYME TYPE 2-RELATED"/>
    <property type="match status" value="1"/>
</dbReference>
<dbReference type="AlphaFoldDB" id="A0A437MGN4"/>
<organism evidence="4 5">
    <name type="scientific">Rhodovarius crocodyli</name>
    <dbReference type="NCBI Taxonomy" id="1979269"/>
    <lineage>
        <taxon>Bacteria</taxon>
        <taxon>Pseudomonadati</taxon>
        <taxon>Pseudomonadota</taxon>
        <taxon>Alphaproteobacteria</taxon>
        <taxon>Acetobacterales</taxon>
        <taxon>Roseomonadaceae</taxon>
        <taxon>Rhodovarius</taxon>
    </lineage>
</organism>
<proteinExistence type="predicted"/>
<feature type="domain" description="MaoC-like" evidence="2">
    <location>
        <begin position="162"/>
        <end position="275"/>
    </location>
</feature>
<dbReference type="RefSeq" id="WP_127787462.1">
    <property type="nucleotide sequence ID" value="NZ_SACL01000003.1"/>
</dbReference>
<dbReference type="InterPro" id="IPR029069">
    <property type="entry name" value="HotDog_dom_sf"/>
</dbReference>
<dbReference type="CDD" id="cd03448">
    <property type="entry name" value="HDE_HSD"/>
    <property type="match status" value="1"/>
</dbReference>
<evidence type="ECO:0000256" key="1">
    <source>
        <dbReference type="SAM" id="MobiDB-lite"/>
    </source>
</evidence>
<name>A0A437MGN4_9PROT</name>
<dbReference type="EMBL" id="SACL01000003">
    <property type="protein sequence ID" value="RVT96813.1"/>
    <property type="molecule type" value="Genomic_DNA"/>
</dbReference>
<keyword evidence="5" id="KW-1185">Reference proteome</keyword>
<gene>
    <name evidence="4" type="ORF">EOD42_10425</name>
</gene>
<evidence type="ECO:0000313" key="5">
    <source>
        <dbReference type="Proteomes" id="UP000282957"/>
    </source>
</evidence>
<dbReference type="GO" id="GO:0003857">
    <property type="term" value="F:(3S)-3-hydroxyacyl-CoA dehydrogenase (NAD+) activity"/>
    <property type="evidence" value="ECO:0007669"/>
    <property type="project" value="TreeGrafter"/>
</dbReference>
<evidence type="ECO:0000259" key="2">
    <source>
        <dbReference type="Pfam" id="PF01575"/>
    </source>
</evidence>
<dbReference type="InterPro" id="IPR054357">
    <property type="entry name" value="MFE-2_N"/>
</dbReference>
<feature type="region of interest" description="Disordered" evidence="1">
    <location>
        <begin position="145"/>
        <end position="168"/>
    </location>
</feature>
<protein>
    <submittedName>
        <fullName evidence="4">MaoC family dehydratase</fullName>
    </submittedName>
</protein>
<dbReference type="GO" id="GO:0044594">
    <property type="term" value="F:17-beta-hydroxysteroid dehydrogenase (NAD+) activity"/>
    <property type="evidence" value="ECO:0007669"/>
    <property type="project" value="TreeGrafter"/>
</dbReference>
<sequence>MIDPQSLLAYPIPEIRQTLRWQDIALYNFSIGLGQDPMDKAQLPFLDERNLVAMPSMAVVLGYPGFWVQNPATGVDWVKVVHGEQSLTLHKPLPTNGEVIGTSRVTRIIDRGAGKGAIIYSERVVKDAATGEKLATLSMSTFARGDGGFNGDPGPAPKPHPEPDRAPDLSVELPTRPEQALVYRLNGDFNPLHMDPDVAAKAGFKQPILHGLASFGVVCHALMRGLCDYDVTRFGSMDCRFSSPVYPGETLRTEIWNEEGGAAFRTRVVERDIVVVSNGKFRFA</sequence>
<comment type="caution">
    <text evidence="4">The sequence shown here is derived from an EMBL/GenBank/DDBJ whole genome shotgun (WGS) entry which is preliminary data.</text>
</comment>
<dbReference type="InterPro" id="IPR002539">
    <property type="entry name" value="MaoC-like_dom"/>
</dbReference>
<dbReference type="Proteomes" id="UP000282957">
    <property type="component" value="Unassembled WGS sequence"/>
</dbReference>
<dbReference type="PANTHER" id="PTHR13078:SF56">
    <property type="entry name" value="PEROXISOMAL MULTIFUNCTIONAL ENZYME TYPE 2"/>
    <property type="match status" value="1"/>
</dbReference>
<dbReference type="GO" id="GO:0004300">
    <property type="term" value="F:enoyl-CoA hydratase activity"/>
    <property type="evidence" value="ECO:0007669"/>
    <property type="project" value="TreeGrafter"/>
</dbReference>
<dbReference type="SUPFAM" id="SSF54637">
    <property type="entry name" value="Thioesterase/thiol ester dehydrase-isomerase"/>
    <property type="match status" value="2"/>
</dbReference>
<dbReference type="OrthoDB" id="5522043at2"/>
<dbReference type="Pfam" id="PF22622">
    <property type="entry name" value="MFE-2_hydrat-2_N"/>
    <property type="match status" value="1"/>
</dbReference>
<feature type="domain" description="Peroxisomal multifunctional enzyme type 2-like N-terminal" evidence="3">
    <location>
        <begin position="22"/>
        <end position="145"/>
    </location>
</feature>
<dbReference type="GO" id="GO:0006635">
    <property type="term" value="P:fatty acid beta-oxidation"/>
    <property type="evidence" value="ECO:0007669"/>
    <property type="project" value="TreeGrafter"/>
</dbReference>
<evidence type="ECO:0000259" key="3">
    <source>
        <dbReference type="Pfam" id="PF22622"/>
    </source>
</evidence>
<evidence type="ECO:0000313" key="4">
    <source>
        <dbReference type="EMBL" id="RVT96813.1"/>
    </source>
</evidence>
<dbReference type="Pfam" id="PF01575">
    <property type="entry name" value="MaoC_dehydratas"/>
    <property type="match status" value="1"/>
</dbReference>
<reference evidence="4 5" key="1">
    <citation type="submission" date="2019-01" db="EMBL/GenBank/DDBJ databases">
        <authorList>
            <person name="Chen W.-M."/>
        </authorList>
    </citation>
    <scope>NUCLEOTIDE SEQUENCE [LARGE SCALE GENOMIC DNA]</scope>
    <source>
        <strain evidence="4 5">CCP-6</strain>
    </source>
</reference>